<sequence>MHRRDRCALPLALGFALFALHVLLSETETTTPLDGRAHAPGGRARAAAGAPAPSLLPDARAGDELRFFVIGDWGAPRERTECKATQRLVARAMELVARRAGPAFVLSLGDAFYLNGVRSEHDGRLDEVFDETFAHAPSLAALPWLSVLGNHDCRGNVSALLRAGSRPRADAPGGSRAFVLPARHWAWAWRGAGDAGGGNGGHDAGRGGGARFAFVDTCSLVCAPGAEAFEEPSVLADVERVLREPARSAARRAALAAAEARWPPSASRPLGLNATLGRQSECRRMPARSRAAPRARDEQLAWLSEQLRAARAARAWSIVAGHSPIRSAGAGHGDYPQLLRALAPRLQAGGAHLYLAGDEHSLQHAHERGVHLLVLGAGGGLNLHPLQPAARAPRVRWAAAALGFASVRLSASRLALSVYTVSRSDGAGSVGRVLDDAGEPHTVRAAHGLVLERRADGSVEEVWR</sequence>
<dbReference type="Gene3D" id="3.60.21.10">
    <property type="match status" value="1"/>
</dbReference>
<evidence type="ECO:0000256" key="4">
    <source>
        <dbReference type="SAM" id="SignalP"/>
    </source>
</evidence>
<evidence type="ECO:0000313" key="6">
    <source>
        <dbReference type="EMBL" id="KAG8463084.1"/>
    </source>
</evidence>
<comment type="caution">
    <text evidence="6">The sequence shown here is derived from an EMBL/GenBank/DDBJ whole genome shotgun (WGS) entry which is preliminary data.</text>
</comment>
<feature type="region of interest" description="Disordered" evidence="3">
    <location>
        <begin position="31"/>
        <end position="53"/>
    </location>
</feature>
<feature type="signal peptide" evidence="4">
    <location>
        <begin position="1"/>
        <end position="27"/>
    </location>
</feature>
<accession>A0A8J5XLZ3</accession>
<evidence type="ECO:0000259" key="5">
    <source>
        <dbReference type="Pfam" id="PF00149"/>
    </source>
</evidence>
<evidence type="ECO:0000256" key="1">
    <source>
        <dbReference type="ARBA" id="ARBA00022729"/>
    </source>
</evidence>
<reference evidence="6" key="1">
    <citation type="submission" date="2021-05" db="EMBL/GenBank/DDBJ databases">
        <title>The genome of the haptophyte Pavlova lutheri (Diacronema luteri, Pavlovales) - a model for lipid biosynthesis in eukaryotic algae.</title>
        <authorList>
            <person name="Hulatt C.J."/>
            <person name="Posewitz M.C."/>
        </authorList>
    </citation>
    <scope>NUCLEOTIDE SEQUENCE</scope>
    <source>
        <strain evidence="6">NIVA-4/92</strain>
    </source>
</reference>
<name>A0A8J5XLZ3_DIALT</name>
<dbReference type="PANTHER" id="PTHR10161:SF14">
    <property type="entry name" value="TARTRATE-RESISTANT ACID PHOSPHATASE TYPE 5"/>
    <property type="match status" value="1"/>
</dbReference>
<dbReference type="EMBL" id="JAGTXO010000017">
    <property type="protein sequence ID" value="KAG8463084.1"/>
    <property type="molecule type" value="Genomic_DNA"/>
</dbReference>
<gene>
    <name evidence="6" type="ORF">KFE25_011081</name>
</gene>
<dbReference type="OMA" id="ERTECKA"/>
<keyword evidence="7" id="KW-1185">Reference proteome</keyword>
<dbReference type="PANTHER" id="PTHR10161">
    <property type="entry name" value="TARTRATE-RESISTANT ACID PHOSPHATASE TYPE 5"/>
    <property type="match status" value="1"/>
</dbReference>
<evidence type="ECO:0000313" key="7">
    <source>
        <dbReference type="Proteomes" id="UP000751190"/>
    </source>
</evidence>
<protein>
    <recommendedName>
        <fullName evidence="5">Calcineurin-like phosphoesterase domain-containing protein</fullName>
    </recommendedName>
</protein>
<feature type="domain" description="Calcineurin-like phosphoesterase" evidence="5">
    <location>
        <begin position="65"/>
        <end position="161"/>
    </location>
</feature>
<organism evidence="6 7">
    <name type="scientific">Diacronema lutheri</name>
    <name type="common">Unicellular marine alga</name>
    <name type="synonym">Monochrysis lutheri</name>
    <dbReference type="NCBI Taxonomy" id="2081491"/>
    <lineage>
        <taxon>Eukaryota</taxon>
        <taxon>Haptista</taxon>
        <taxon>Haptophyta</taxon>
        <taxon>Pavlovophyceae</taxon>
        <taxon>Pavlovales</taxon>
        <taxon>Pavlovaceae</taxon>
        <taxon>Diacronema</taxon>
    </lineage>
</organism>
<dbReference type="Pfam" id="PF00149">
    <property type="entry name" value="Metallophos"/>
    <property type="match status" value="1"/>
</dbReference>
<evidence type="ECO:0000256" key="2">
    <source>
        <dbReference type="ARBA" id="ARBA00022801"/>
    </source>
</evidence>
<dbReference type="AlphaFoldDB" id="A0A8J5XLZ3"/>
<feature type="compositionally biased region" description="Low complexity" evidence="3">
    <location>
        <begin position="38"/>
        <end position="53"/>
    </location>
</feature>
<proteinExistence type="predicted"/>
<keyword evidence="1 4" id="KW-0732">Signal</keyword>
<keyword evidence="2" id="KW-0378">Hydrolase</keyword>
<dbReference type="SUPFAM" id="SSF56300">
    <property type="entry name" value="Metallo-dependent phosphatases"/>
    <property type="match status" value="1"/>
</dbReference>
<evidence type="ECO:0000256" key="3">
    <source>
        <dbReference type="SAM" id="MobiDB-lite"/>
    </source>
</evidence>
<dbReference type="InterPro" id="IPR004843">
    <property type="entry name" value="Calcineurin-like_PHP"/>
</dbReference>
<dbReference type="Proteomes" id="UP000751190">
    <property type="component" value="Unassembled WGS sequence"/>
</dbReference>
<dbReference type="InterPro" id="IPR051558">
    <property type="entry name" value="Metallophosphoesterase_PAP"/>
</dbReference>
<dbReference type="GO" id="GO:0016787">
    <property type="term" value="F:hydrolase activity"/>
    <property type="evidence" value="ECO:0007669"/>
    <property type="project" value="UniProtKB-KW"/>
</dbReference>
<feature type="chain" id="PRO_5035220764" description="Calcineurin-like phosphoesterase domain-containing protein" evidence="4">
    <location>
        <begin position="28"/>
        <end position="464"/>
    </location>
</feature>
<dbReference type="OrthoDB" id="411211at2759"/>
<dbReference type="InterPro" id="IPR029052">
    <property type="entry name" value="Metallo-depent_PP-like"/>
</dbReference>